<evidence type="ECO:0000256" key="2">
    <source>
        <dbReference type="SAM" id="SignalP"/>
    </source>
</evidence>
<keyword evidence="2" id="KW-0732">Signal</keyword>
<keyword evidence="4" id="KW-1185">Reference proteome</keyword>
<evidence type="ECO:0000313" key="4">
    <source>
        <dbReference type="Proteomes" id="UP001163105"/>
    </source>
</evidence>
<feature type="region of interest" description="Disordered" evidence="1">
    <location>
        <begin position="154"/>
        <end position="180"/>
    </location>
</feature>
<proteinExistence type="predicted"/>
<feature type="signal peptide" evidence="2">
    <location>
        <begin position="1"/>
        <end position="20"/>
    </location>
</feature>
<dbReference type="Proteomes" id="UP001163105">
    <property type="component" value="Unassembled WGS sequence"/>
</dbReference>
<name>A0AB34G5A2_9HYPO</name>
<dbReference type="AlphaFoldDB" id="A0AB34G5A2"/>
<evidence type="ECO:0000256" key="1">
    <source>
        <dbReference type="SAM" id="MobiDB-lite"/>
    </source>
</evidence>
<comment type="caution">
    <text evidence="3">The sequence shown here is derived from an EMBL/GenBank/DDBJ whole genome shotgun (WGS) entry which is preliminary data.</text>
</comment>
<feature type="compositionally biased region" description="Low complexity" evidence="1">
    <location>
        <begin position="166"/>
        <end position="180"/>
    </location>
</feature>
<reference evidence="3" key="1">
    <citation type="submission" date="2023-01" db="EMBL/GenBank/DDBJ databases">
        <title>The growth and conidiation of Purpureocillium lavendulum are regulated by nitrogen source and histone H3K14 acetylation.</title>
        <authorList>
            <person name="Tang P."/>
            <person name="Han J."/>
            <person name="Zhang C."/>
            <person name="Tang P."/>
            <person name="Qi F."/>
            <person name="Zhang K."/>
            <person name="Liang L."/>
        </authorList>
    </citation>
    <scope>NUCLEOTIDE SEQUENCE</scope>
    <source>
        <strain evidence="3">YMF1.00683</strain>
    </source>
</reference>
<sequence length="371" mass="40451">MHMTAMHVLVALSLAQSILAAGLNKAPTYDMSSVSSKTKEGKFVVRDLREKLRAQLPKQWSENTPFKESAAAGVWAAGCLAERSVFARNRIRIQLVANEDQAEFIAGSRPVTRDITTSTSRVDISSQGWSLGKATSVEASASVGGSFAGIGASATVSGSHSRNEGVNQENTKQTEQTKQVSTTFECPEDHACSVQTWTFVLEMQGDCTTMPVYEATCSWPDAQRATRVWANNTGAVDMFSASDKKQSIELLPLRGIHKSWETVVNRYYVGGSVAQSASKVPLEEHNGVWQPGKAYGAQYKTRSTCTYRELLRNPDGGVKSTQVILERKVTGSGVTRRGEKKKLPPPKDIDAMAREVKVIFVDDLNGNKLEV</sequence>
<gene>
    <name evidence="3" type="ORF">O9K51_00154</name>
</gene>
<accession>A0AB34G5A2</accession>
<dbReference type="EMBL" id="JAQHRD010000001">
    <property type="protein sequence ID" value="KAJ6445395.1"/>
    <property type="molecule type" value="Genomic_DNA"/>
</dbReference>
<evidence type="ECO:0000313" key="3">
    <source>
        <dbReference type="EMBL" id="KAJ6445395.1"/>
    </source>
</evidence>
<feature type="chain" id="PRO_5044316319" evidence="2">
    <location>
        <begin position="21"/>
        <end position="371"/>
    </location>
</feature>
<protein>
    <submittedName>
        <fullName evidence="3">Histone transcription regulator 3</fullName>
    </submittedName>
</protein>
<organism evidence="3 4">
    <name type="scientific">Purpureocillium lavendulum</name>
    <dbReference type="NCBI Taxonomy" id="1247861"/>
    <lineage>
        <taxon>Eukaryota</taxon>
        <taxon>Fungi</taxon>
        <taxon>Dikarya</taxon>
        <taxon>Ascomycota</taxon>
        <taxon>Pezizomycotina</taxon>
        <taxon>Sordariomycetes</taxon>
        <taxon>Hypocreomycetidae</taxon>
        <taxon>Hypocreales</taxon>
        <taxon>Ophiocordycipitaceae</taxon>
        <taxon>Purpureocillium</taxon>
    </lineage>
</organism>